<dbReference type="AlphaFoldDB" id="A0AA48L2P3"/>
<gene>
    <name evidence="1" type="ORF">CcaverHIS019_0212050</name>
</gene>
<evidence type="ECO:0008006" key="3">
    <source>
        <dbReference type="Google" id="ProtNLM"/>
    </source>
</evidence>
<dbReference type="Gene3D" id="3.10.450.50">
    <property type="match status" value="1"/>
</dbReference>
<dbReference type="KEGG" id="ccac:CcaHIS019_0212050"/>
<reference evidence="1" key="1">
    <citation type="journal article" date="2023" name="BMC Genomics">
        <title>Chromosome-level genome assemblies of Cutaneotrichosporon spp. (Trichosporonales, Basidiomycota) reveal imbalanced evolution between nucleotide sequences and chromosome synteny.</title>
        <authorList>
            <person name="Kobayashi Y."/>
            <person name="Kayamori A."/>
            <person name="Aoki K."/>
            <person name="Shiwa Y."/>
            <person name="Matsutani M."/>
            <person name="Fujita N."/>
            <person name="Sugita T."/>
            <person name="Iwasaki W."/>
            <person name="Tanaka N."/>
            <person name="Takashima M."/>
        </authorList>
    </citation>
    <scope>NUCLEOTIDE SEQUENCE</scope>
    <source>
        <strain evidence="1">HIS019</strain>
    </source>
</reference>
<protein>
    <recommendedName>
        <fullName evidence="3">SnoaL-like domain-containing protein</fullName>
    </recommendedName>
</protein>
<accession>A0AA48L2P3</accession>
<dbReference type="InterPro" id="IPR032710">
    <property type="entry name" value="NTF2-like_dom_sf"/>
</dbReference>
<dbReference type="RefSeq" id="XP_060455109.1">
    <property type="nucleotide sequence ID" value="XM_060598302.1"/>
</dbReference>
<dbReference type="GeneID" id="85493714"/>
<keyword evidence="2" id="KW-1185">Reference proteome</keyword>
<evidence type="ECO:0000313" key="1">
    <source>
        <dbReference type="EMBL" id="BEI89843.1"/>
    </source>
</evidence>
<evidence type="ECO:0000313" key="2">
    <source>
        <dbReference type="Proteomes" id="UP001233271"/>
    </source>
</evidence>
<dbReference type="EMBL" id="AP028213">
    <property type="protein sequence ID" value="BEI89843.1"/>
    <property type="molecule type" value="Genomic_DNA"/>
</dbReference>
<dbReference type="Proteomes" id="UP001233271">
    <property type="component" value="Chromosome 2"/>
</dbReference>
<sequence>MTVPTNLETFVREFYRLSDVPDDQYLDLFHDDLEFHIGERHAYSRADLHEMRVLGAKAVANRVHNFDNIYWNDKEPDVVLATGTIDMDRLADGMQIRGLPWMAKIEFRHGKIKKYTAYATFPPLQAK</sequence>
<organism evidence="1 2">
    <name type="scientific">Cutaneotrichosporon cavernicola</name>
    <dbReference type="NCBI Taxonomy" id="279322"/>
    <lineage>
        <taxon>Eukaryota</taxon>
        <taxon>Fungi</taxon>
        <taxon>Dikarya</taxon>
        <taxon>Basidiomycota</taxon>
        <taxon>Agaricomycotina</taxon>
        <taxon>Tremellomycetes</taxon>
        <taxon>Trichosporonales</taxon>
        <taxon>Trichosporonaceae</taxon>
        <taxon>Cutaneotrichosporon</taxon>
    </lineage>
</organism>
<proteinExistence type="predicted"/>
<name>A0AA48L2P3_9TREE</name>
<dbReference type="SUPFAM" id="SSF54427">
    <property type="entry name" value="NTF2-like"/>
    <property type="match status" value="1"/>
</dbReference>